<sequence>MVAELTDIPVANAERKRLTADPEQFISSIKQKNRPKWIQAATREPTYSVLDTNDRSIDNNILFGQKSNVVVISAVKSDKTRRNDLEISRIEQREVPNVWLPTVNKLTYENSTILEAEDEDPLYSVVKKPKKVQLPDTGFLESKLQPIKEQSSGERQIQICSRQEELRRWLQVASTRLPEPRRLFSFREMYTNQLGKFDRMDQDWKGAVAVPRGIVGLVGPYRVYQNPNERREYMLQEEELVEEVVDSVSEIAASGNNGVTEHHQRAKWRIREDDEVTLVPDIRNIPGLEEFAVETEESKELSDWKKVDDQVVIGYSKNDEEFEPKEDEFKGDIDEIVSGKEERAVDVLPEEASTVSTTSVKDKKVSNEQNDKDSLNETGSTTGGTVEGTPGGVPNRGERNTETEAAIAEGTRSAPSKSLVSRILSRTHSSNDLLDHSEPFSQLWIILSNVYGQLLVVLMIALCLAEVMDTPVPLLSLQGIFLMYLYVGSIAVIISIYIWVLVDSCGSLGNGANGVDDAELGGTSLTRFGSLKRAHISRSRTASTSFYIRVGALLFGLATLVFNGLEMAMHSMMQGTECLSDVVFVHPVLHGLFTFLQMHFLFVNSQVLVERFGLIARFGFIHLAATNIAVWFRLVIWDSAQEWTYFVHLAQRGLQNSASPLNLRGFPESLIRHTRDLINHSPVEKQVFQPYQPISDEQISQVIALQECLNTNTLGQLWTSSMPFLYPFIVQFSLIAAAVTFVMGQNVGRNRLHKQKFHGSKDLTSHTKVGCDGSSKGLFLGILCMVAGIVVILIFLVVREDQHFPSSTLSWLTCGTLTSILTLSTLMTASGLIQVRQMSVVIRAPAILDSLLSNVALFGVQLYSIFTIVVSACSLAILENESNETRGRHIMLLTASILQLIQCFAQSTLIAEASKRSCITRFQIIAKPARQVITFLLFSNSVLWAFDTVVTQNWISQELQLRFFGVLAWGVISRIGLQPRSHDSYCRRNVTINLRQDNEWSTTIQRTPKKIFNSNSWMTNSMSFVPFVDNRLYFDPNSLSCIATSTVDPQYSEDVIRSSRIMQRHHHHHHHRRRHHHHHRKHRRVVSDPGTRNWNVANQDVKRHRRMFSYDTGITGLRLIEKESIAEIDKEIPSPDETKISTFRKVPWHSNLHMLKIRRT</sequence>
<evidence type="ECO:0000256" key="4">
    <source>
        <dbReference type="ARBA" id="ARBA00022475"/>
    </source>
</evidence>
<feature type="transmembrane region" description="Helical" evidence="12">
    <location>
        <begin position="890"/>
        <end position="911"/>
    </location>
</feature>
<feature type="transmembrane region" description="Helical" evidence="12">
    <location>
        <begin position="854"/>
        <end position="878"/>
    </location>
</feature>
<evidence type="ECO:0000256" key="12">
    <source>
        <dbReference type="SAM" id="Phobius"/>
    </source>
</evidence>
<feature type="transmembrane region" description="Helical" evidence="12">
    <location>
        <begin position="443"/>
        <end position="468"/>
    </location>
</feature>
<feature type="compositionally biased region" description="Basic residues" evidence="11">
    <location>
        <begin position="1063"/>
        <end position="1084"/>
    </location>
</feature>
<keyword evidence="3" id="KW-0813">Transport</keyword>
<feature type="compositionally biased region" description="Gly residues" evidence="11">
    <location>
        <begin position="381"/>
        <end position="391"/>
    </location>
</feature>
<dbReference type="STRING" id="94128.A0A2A3ER34"/>
<dbReference type="InterPro" id="IPR004878">
    <property type="entry name" value="Otopetrin"/>
</dbReference>
<comment type="similarity">
    <text evidence="2">Belongs to the otopetrin family.</text>
</comment>
<gene>
    <name evidence="13" type="ORF">APICC_09829</name>
</gene>
<keyword evidence="4" id="KW-1003">Cell membrane</keyword>
<evidence type="ECO:0000256" key="11">
    <source>
        <dbReference type="SAM" id="MobiDB-lite"/>
    </source>
</evidence>
<feature type="transmembrane region" description="Helical" evidence="12">
    <location>
        <begin position="810"/>
        <end position="833"/>
    </location>
</feature>
<evidence type="ECO:0000256" key="6">
    <source>
        <dbReference type="ARBA" id="ARBA00022781"/>
    </source>
</evidence>
<evidence type="ECO:0000313" key="13">
    <source>
        <dbReference type="EMBL" id="PBC33501.1"/>
    </source>
</evidence>
<dbReference type="GO" id="GO:0015252">
    <property type="term" value="F:proton channel activity"/>
    <property type="evidence" value="ECO:0007669"/>
    <property type="project" value="InterPro"/>
</dbReference>
<dbReference type="EMBL" id="KZ288202">
    <property type="protein sequence ID" value="PBC33501.1"/>
    <property type="molecule type" value="Genomic_DNA"/>
</dbReference>
<keyword evidence="6" id="KW-0375">Hydrogen ion transport</keyword>
<dbReference type="PANTHER" id="PTHR21522:SF32">
    <property type="entry name" value="OTOPETRIN-2"/>
    <property type="match status" value="1"/>
</dbReference>
<dbReference type="Proteomes" id="UP000242457">
    <property type="component" value="Unassembled WGS sequence"/>
</dbReference>
<proteinExistence type="inferred from homology"/>
<evidence type="ECO:0000256" key="2">
    <source>
        <dbReference type="ARBA" id="ARBA00006513"/>
    </source>
</evidence>
<organism evidence="13 14">
    <name type="scientific">Apis cerana cerana</name>
    <name type="common">Oriental honeybee</name>
    <dbReference type="NCBI Taxonomy" id="94128"/>
    <lineage>
        <taxon>Eukaryota</taxon>
        <taxon>Metazoa</taxon>
        <taxon>Ecdysozoa</taxon>
        <taxon>Arthropoda</taxon>
        <taxon>Hexapoda</taxon>
        <taxon>Insecta</taxon>
        <taxon>Pterygota</taxon>
        <taxon>Neoptera</taxon>
        <taxon>Endopterygota</taxon>
        <taxon>Hymenoptera</taxon>
        <taxon>Apocrita</taxon>
        <taxon>Aculeata</taxon>
        <taxon>Apoidea</taxon>
        <taxon>Anthophila</taxon>
        <taxon>Apidae</taxon>
        <taxon>Apis</taxon>
    </lineage>
</organism>
<evidence type="ECO:0000256" key="7">
    <source>
        <dbReference type="ARBA" id="ARBA00022989"/>
    </source>
</evidence>
<feature type="transmembrane region" description="Helical" evidence="12">
    <location>
        <begin position="778"/>
        <end position="798"/>
    </location>
</feature>
<keyword evidence="14" id="KW-1185">Reference proteome</keyword>
<protein>
    <submittedName>
        <fullName evidence="13">Otopetrin-1</fullName>
    </submittedName>
</protein>
<name>A0A2A3ER34_APICC</name>
<evidence type="ECO:0000313" key="14">
    <source>
        <dbReference type="Proteomes" id="UP000242457"/>
    </source>
</evidence>
<keyword evidence="10" id="KW-0407">Ion channel</keyword>
<dbReference type="Pfam" id="PF03189">
    <property type="entry name" value="Otopetrin"/>
    <property type="match status" value="1"/>
</dbReference>
<feature type="transmembrane region" description="Helical" evidence="12">
    <location>
        <begin position="932"/>
        <end position="955"/>
    </location>
</feature>
<reference evidence="13 14" key="1">
    <citation type="submission" date="2014-07" db="EMBL/GenBank/DDBJ databases">
        <title>Genomic and transcriptomic analysis on Apis cerana provide comprehensive insights into honey bee biology.</title>
        <authorList>
            <person name="Diao Q."/>
            <person name="Sun L."/>
            <person name="Zheng H."/>
            <person name="Zheng H."/>
            <person name="Xu S."/>
            <person name="Wang S."/>
            <person name="Zeng Z."/>
            <person name="Hu F."/>
            <person name="Su S."/>
            <person name="Wu J."/>
        </authorList>
    </citation>
    <scope>NUCLEOTIDE SEQUENCE [LARGE SCALE GENOMIC DNA]</scope>
    <source>
        <tissue evidence="13">Pupae without intestine</tissue>
    </source>
</reference>
<comment type="subcellular location">
    <subcellularLocation>
        <location evidence="1">Cell membrane</location>
        <topology evidence="1">Multi-pass membrane protein</topology>
    </subcellularLocation>
</comment>
<feature type="transmembrane region" description="Helical" evidence="12">
    <location>
        <begin position="546"/>
        <end position="564"/>
    </location>
</feature>
<dbReference type="GO" id="GO:0005886">
    <property type="term" value="C:plasma membrane"/>
    <property type="evidence" value="ECO:0007669"/>
    <property type="project" value="UniProtKB-SubCell"/>
</dbReference>
<keyword evidence="5 12" id="KW-0812">Transmembrane</keyword>
<feature type="transmembrane region" description="Helical" evidence="12">
    <location>
        <begin position="584"/>
        <end position="602"/>
    </location>
</feature>
<accession>A0A2A3ER34</accession>
<evidence type="ECO:0000256" key="10">
    <source>
        <dbReference type="ARBA" id="ARBA00023303"/>
    </source>
</evidence>
<evidence type="ECO:0000256" key="1">
    <source>
        <dbReference type="ARBA" id="ARBA00004651"/>
    </source>
</evidence>
<evidence type="ECO:0000256" key="8">
    <source>
        <dbReference type="ARBA" id="ARBA00023065"/>
    </source>
</evidence>
<evidence type="ECO:0000256" key="5">
    <source>
        <dbReference type="ARBA" id="ARBA00022692"/>
    </source>
</evidence>
<feature type="transmembrane region" description="Helical" evidence="12">
    <location>
        <begin position="614"/>
        <end position="636"/>
    </location>
</feature>
<evidence type="ECO:0000256" key="9">
    <source>
        <dbReference type="ARBA" id="ARBA00023136"/>
    </source>
</evidence>
<feature type="compositionally biased region" description="Basic and acidic residues" evidence="11">
    <location>
        <begin position="360"/>
        <end position="375"/>
    </location>
</feature>
<evidence type="ECO:0000256" key="3">
    <source>
        <dbReference type="ARBA" id="ARBA00022448"/>
    </source>
</evidence>
<feature type="transmembrane region" description="Helical" evidence="12">
    <location>
        <begin position="480"/>
        <end position="502"/>
    </location>
</feature>
<feature type="compositionally biased region" description="Basic and acidic residues" evidence="11">
    <location>
        <begin position="327"/>
        <end position="345"/>
    </location>
</feature>
<keyword evidence="7 12" id="KW-1133">Transmembrane helix</keyword>
<feature type="transmembrane region" description="Helical" evidence="12">
    <location>
        <begin position="724"/>
        <end position="744"/>
    </location>
</feature>
<dbReference type="PANTHER" id="PTHR21522">
    <property type="entry name" value="PROTON CHANNEL OTOP"/>
    <property type="match status" value="1"/>
</dbReference>
<feature type="region of interest" description="Disordered" evidence="11">
    <location>
        <begin position="322"/>
        <end position="399"/>
    </location>
</feature>
<dbReference type="OrthoDB" id="6429739at2759"/>
<feature type="region of interest" description="Disordered" evidence="11">
    <location>
        <begin position="1063"/>
        <end position="1093"/>
    </location>
</feature>
<dbReference type="AlphaFoldDB" id="A0A2A3ER34"/>
<keyword evidence="8" id="KW-0406">Ion transport</keyword>
<keyword evidence="9 12" id="KW-0472">Membrane</keyword>